<reference evidence="3" key="1">
    <citation type="submission" date="2022-01" db="EMBL/GenBank/DDBJ databases">
        <title>Comparative genomics reveals a dynamic genome evolution in the ectomycorrhizal milk-cap (Lactarius) mushrooms.</title>
        <authorList>
            <consortium name="DOE Joint Genome Institute"/>
            <person name="Lebreton A."/>
            <person name="Tang N."/>
            <person name="Kuo A."/>
            <person name="LaButti K."/>
            <person name="Drula E."/>
            <person name="Barry K."/>
            <person name="Clum A."/>
            <person name="Lipzen A."/>
            <person name="Mousain D."/>
            <person name="Ng V."/>
            <person name="Wang R."/>
            <person name="Wang X."/>
            <person name="Dai Y."/>
            <person name="Henrissat B."/>
            <person name="Grigoriev I.V."/>
            <person name="Guerin-Laguette A."/>
            <person name="Yu F."/>
            <person name="Martin F.M."/>
        </authorList>
    </citation>
    <scope>NUCLEOTIDE SEQUENCE</scope>
    <source>
        <strain evidence="3">QP</strain>
    </source>
</reference>
<evidence type="ECO:0000256" key="2">
    <source>
        <dbReference type="SAM" id="SignalP"/>
    </source>
</evidence>
<feature type="region of interest" description="Disordered" evidence="1">
    <location>
        <begin position="55"/>
        <end position="85"/>
    </location>
</feature>
<evidence type="ECO:0000313" key="4">
    <source>
        <dbReference type="Proteomes" id="UP001201163"/>
    </source>
</evidence>
<organism evidence="3 4">
    <name type="scientific">Lactarius akahatsu</name>
    <dbReference type="NCBI Taxonomy" id="416441"/>
    <lineage>
        <taxon>Eukaryota</taxon>
        <taxon>Fungi</taxon>
        <taxon>Dikarya</taxon>
        <taxon>Basidiomycota</taxon>
        <taxon>Agaricomycotina</taxon>
        <taxon>Agaricomycetes</taxon>
        <taxon>Russulales</taxon>
        <taxon>Russulaceae</taxon>
        <taxon>Lactarius</taxon>
    </lineage>
</organism>
<evidence type="ECO:0000256" key="1">
    <source>
        <dbReference type="SAM" id="MobiDB-lite"/>
    </source>
</evidence>
<feature type="signal peptide" evidence="2">
    <location>
        <begin position="1"/>
        <end position="26"/>
    </location>
</feature>
<dbReference type="EMBL" id="JAKELL010000005">
    <property type="protein sequence ID" value="KAH8998696.1"/>
    <property type="molecule type" value="Genomic_DNA"/>
</dbReference>
<sequence>MSIASDSIPCLLLIDILLSMIHWHQATPHETSQLLPRQWSDFDLHLGRIPAGRIAPIQAHPPPVPRRSDCASNTTDGTRSRKWDETYQEQPLDVGGLVLRRHRATTKLHPRWDGPFVIRDMTDKNVDQYKISNVQGLFSALLQKLNLLVGWVSRDTFLYPFVRKYGDTPVDELGWARYVNNASGSVARRRLSVGRRDIPQHLDDHLLGALRDGVRDGLVRAEVHRGKDVLISELRAEE</sequence>
<comment type="caution">
    <text evidence="3">The sequence shown here is derived from an EMBL/GenBank/DDBJ whole genome shotgun (WGS) entry which is preliminary data.</text>
</comment>
<evidence type="ECO:0000313" key="3">
    <source>
        <dbReference type="EMBL" id="KAH8998696.1"/>
    </source>
</evidence>
<protein>
    <submittedName>
        <fullName evidence="3">Uncharacterized protein</fullName>
    </submittedName>
</protein>
<keyword evidence="2" id="KW-0732">Signal</keyword>
<name>A0AAD4LTQ2_9AGAM</name>
<keyword evidence="4" id="KW-1185">Reference proteome</keyword>
<dbReference type="Proteomes" id="UP001201163">
    <property type="component" value="Unassembled WGS sequence"/>
</dbReference>
<proteinExistence type="predicted"/>
<feature type="chain" id="PRO_5042269374" evidence="2">
    <location>
        <begin position="27"/>
        <end position="238"/>
    </location>
</feature>
<gene>
    <name evidence="3" type="ORF">EDB92DRAFT_1813481</name>
</gene>
<dbReference type="AlphaFoldDB" id="A0AAD4LTQ2"/>
<accession>A0AAD4LTQ2</accession>